<dbReference type="Pfam" id="PF09331">
    <property type="entry name" value="DUF1985"/>
    <property type="match status" value="1"/>
</dbReference>
<sequence length="238" mass="27616">MERKKCGVCGNIYNLCCKKYHRNCMCPNRKESTEEQDLVSFVGSSFKNPHLIYLLIDKDTPKKHKESLCLLWFVHNVLLAKDVNNNIALKFVKLTEDIEAFNNYPWGHDNYELTFQYLLAPLSPKTSNLFGFPWAFMTWAFEAIPHLRHQVTEEEEISSPRILRWLRAKHFKNPPDLFNPPHDAINCASIACPKRKKELQVPSLITLGLVETLFDPVVDNVKREFLGATTIKRARLDD</sequence>
<dbReference type="AlphaFoldDB" id="A0A9J5XS10"/>
<reference evidence="2 3" key="1">
    <citation type="submission" date="2020-09" db="EMBL/GenBank/DDBJ databases">
        <title>De no assembly of potato wild relative species, Solanum commersonii.</title>
        <authorList>
            <person name="Cho K."/>
        </authorList>
    </citation>
    <scope>NUCLEOTIDE SEQUENCE [LARGE SCALE GENOMIC DNA]</scope>
    <source>
        <strain evidence="2">LZ3.2</strain>
        <tissue evidence="2">Leaf</tissue>
    </source>
</reference>
<name>A0A9J5XS10_SOLCO</name>
<comment type="caution">
    <text evidence="2">The sequence shown here is derived from an EMBL/GenBank/DDBJ whole genome shotgun (WGS) entry which is preliminary data.</text>
</comment>
<keyword evidence="3" id="KW-1185">Reference proteome</keyword>
<feature type="domain" description="DUF1985" evidence="1">
    <location>
        <begin position="15"/>
        <end position="115"/>
    </location>
</feature>
<protein>
    <recommendedName>
        <fullName evidence="1">DUF1985 domain-containing protein</fullName>
    </recommendedName>
</protein>
<evidence type="ECO:0000313" key="2">
    <source>
        <dbReference type="EMBL" id="KAG5590565.1"/>
    </source>
</evidence>
<evidence type="ECO:0000313" key="3">
    <source>
        <dbReference type="Proteomes" id="UP000824120"/>
    </source>
</evidence>
<accession>A0A9J5XS10</accession>
<dbReference type="PANTHER" id="PTHR48449">
    <property type="entry name" value="DUF1985 DOMAIN-CONTAINING PROTEIN"/>
    <property type="match status" value="1"/>
</dbReference>
<organism evidence="2 3">
    <name type="scientific">Solanum commersonii</name>
    <name type="common">Commerson's wild potato</name>
    <name type="synonym">Commerson's nightshade</name>
    <dbReference type="NCBI Taxonomy" id="4109"/>
    <lineage>
        <taxon>Eukaryota</taxon>
        <taxon>Viridiplantae</taxon>
        <taxon>Streptophyta</taxon>
        <taxon>Embryophyta</taxon>
        <taxon>Tracheophyta</taxon>
        <taxon>Spermatophyta</taxon>
        <taxon>Magnoliopsida</taxon>
        <taxon>eudicotyledons</taxon>
        <taxon>Gunneridae</taxon>
        <taxon>Pentapetalae</taxon>
        <taxon>asterids</taxon>
        <taxon>lamiids</taxon>
        <taxon>Solanales</taxon>
        <taxon>Solanaceae</taxon>
        <taxon>Solanoideae</taxon>
        <taxon>Solaneae</taxon>
        <taxon>Solanum</taxon>
    </lineage>
</organism>
<dbReference type="PANTHER" id="PTHR48449:SF1">
    <property type="entry name" value="DUF1985 DOMAIN-CONTAINING PROTEIN"/>
    <property type="match status" value="1"/>
</dbReference>
<gene>
    <name evidence="2" type="ORF">H5410_041079</name>
</gene>
<proteinExistence type="predicted"/>
<evidence type="ECO:0000259" key="1">
    <source>
        <dbReference type="Pfam" id="PF09331"/>
    </source>
</evidence>
<dbReference type="EMBL" id="JACXVP010000008">
    <property type="protein sequence ID" value="KAG5590565.1"/>
    <property type="molecule type" value="Genomic_DNA"/>
</dbReference>
<dbReference type="Proteomes" id="UP000824120">
    <property type="component" value="Chromosome 8"/>
</dbReference>
<dbReference type="OrthoDB" id="1194650at2759"/>
<dbReference type="InterPro" id="IPR015410">
    <property type="entry name" value="DUF1985"/>
</dbReference>